<dbReference type="EMBL" id="CAJVQB010105545">
    <property type="protein sequence ID" value="CAG8851338.1"/>
    <property type="molecule type" value="Genomic_DNA"/>
</dbReference>
<proteinExistence type="predicted"/>
<organism evidence="1 2">
    <name type="scientific">Gigaspora margarita</name>
    <dbReference type="NCBI Taxonomy" id="4874"/>
    <lineage>
        <taxon>Eukaryota</taxon>
        <taxon>Fungi</taxon>
        <taxon>Fungi incertae sedis</taxon>
        <taxon>Mucoromycota</taxon>
        <taxon>Glomeromycotina</taxon>
        <taxon>Glomeromycetes</taxon>
        <taxon>Diversisporales</taxon>
        <taxon>Gigasporaceae</taxon>
        <taxon>Gigaspora</taxon>
    </lineage>
</organism>
<accession>A0ABN7XBT3</accession>
<protein>
    <submittedName>
        <fullName evidence="1">43215_t:CDS:1</fullName>
    </submittedName>
</protein>
<dbReference type="Proteomes" id="UP000789901">
    <property type="component" value="Unassembled WGS sequence"/>
</dbReference>
<evidence type="ECO:0000313" key="1">
    <source>
        <dbReference type="EMBL" id="CAG8851338.1"/>
    </source>
</evidence>
<gene>
    <name evidence="1" type="ORF">GMARGA_LOCUS40684</name>
</gene>
<reference evidence="1 2" key="1">
    <citation type="submission" date="2021-06" db="EMBL/GenBank/DDBJ databases">
        <authorList>
            <person name="Kallberg Y."/>
            <person name="Tangrot J."/>
            <person name="Rosling A."/>
        </authorList>
    </citation>
    <scope>NUCLEOTIDE SEQUENCE [LARGE SCALE GENOMIC DNA]</scope>
    <source>
        <strain evidence="1 2">120-4 pot B 10/14</strain>
    </source>
</reference>
<comment type="caution">
    <text evidence="1">The sequence shown here is derived from an EMBL/GenBank/DDBJ whole genome shotgun (WGS) entry which is preliminary data.</text>
</comment>
<evidence type="ECO:0000313" key="2">
    <source>
        <dbReference type="Proteomes" id="UP000789901"/>
    </source>
</evidence>
<keyword evidence="2" id="KW-1185">Reference proteome</keyword>
<name>A0ABN7XBT3_GIGMA</name>
<feature type="non-terminal residue" evidence="1">
    <location>
        <position position="41"/>
    </location>
</feature>
<sequence length="41" mass="4770">KKTRNSSLDNREEGFLRVAIHNINGLKMHKHKLEILANWAS</sequence>
<feature type="non-terminal residue" evidence="1">
    <location>
        <position position="1"/>
    </location>
</feature>